<evidence type="ECO:0000259" key="2">
    <source>
        <dbReference type="Pfam" id="PF25080"/>
    </source>
</evidence>
<comment type="caution">
    <text evidence="3">The sequence shown here is derived from an EMBL/GenBank/DDBJ whole genome shotgun (WGS) entry which is preliminary data.</text>
</comment>
<dbReference type="EMBL" id="VIBQ01000057">
    <property type="protein sequence ID" value="KAB8532549.1"/>
    <property type="molecule type" value="Genomic_DNA"/>
</dbReference>
<feature type="region of interest" description="Disordered" evidence="1">
    <location>
        <begin position="484"/>
        <end position="530"/>
    </location>
</feature>
<feature type="compositionally biased region" description="Polar residues" evidence="1">
    <location>
        <begin position="619"/>
        <end position="642"/>
    </location>
</feature>
<dbReference type="InterPro" id="IPR056929">
    <property type="entry name" value="Znf_RING-like"/>
</dbReference>
<dbReference type="AlphaFoldDB" id="A0A5N6L1L3"/>
<proteinExistence type="predicted"/>
<evidence type="ECO:0000313" key="4">
    <source>
        <dbReference type="Proteomes" id="UP000327013"/>
    </source>
</evidence>
<feature type="region of interest" description="Disordered" evidence="1">
    <location>
        <begin position="210"/>
        <end position="239"/>
    </location>
</feature>
<feature type="region of interest" description="Disordered" evidence="1">
    <location>
        <begin position="274"/>
        <end position="318"/>
    </location>
</feature>
<name>A0A5N6L1L3_9ROSI</name>
<evidence type="ECO:0000256" key="1">
    <source>
        <dbReference type="SAM" id="MobiDB-lite"/>
    </source>
</evidence>
<sequence length="768" mass="83644">MVVKARMPRTACGQTDHYMAEGVRSGAGHEGAAQARGMRQEQQELPAHAPGPAPTWKVMADVPAGPRLEQPGVLAAPVRANFPWSALPQGPSVSSPTDDAVHVNLHRQHFAAVRADLFVLRVWARHGVSISGRGQAGSHRLRSPWRPAGGQARRPQHQPRNATAWPSRRRRPAECGILHELSARHRPAPAEPKHLVSFSIAVLLRAVHQAEPRRAGPDEPRSRVPEQAGDDHGSPTSFCTELSRSPAVCCPCRRPCARQLPQHHSCQSFRHPYAAARQAPTRPRPCPREPPPPTPCPFRSRQTSRMRSSARSRTMTAPAAARGEAIPLHAGAHPPRPPRALHLEAARHRGKLSAHDKHPSLGAPSAACRSATLGSRLGNQNDLYSQYNQSIHSPTASRSPVDFRRPSQLPTANAAAALAALSNSRPSDTWENNHSSFSDQDQALHNYFAHPDAQNIFNDPDNHLGGTQITKEALQNLMAGNNRAASLQPFQRKPNRPRKASITESARKPKHERQRSKDQKRISSDRKAFSAEPGAALLASKRWEDLLDAAASATEEDSHELTPIPQSPRGSVPPFTTGQNHNAYQSYTTSPLQNTVLPHSPDEDETYAPPPPLEAFPSVESTFDTSTQPTFHHQQSSGDSSVSHAYGGFGHHAAHSGSNFHIAPEGLNSSPTDTAVALTHMRSYSGSQNYRPHTGHSQQAPTPLVQHYCAACHRVTPLNSSYACTECICGICRDCVDVLTGMGPERGARCPRCGTIGCRFKPFMLDLR</sequence>
<feature type="compositionally biased region" description="Pro residues" evidence="1">
    <location>
        <begin position="282"/>
        <end position="296"/>
    </location>
</feature>
<feature type="compositionally biased region" description="Basic and acidic residues" evidence="1">
    <location>
        <begin position="210"/>
        <end position="233"/>
    </location>
</feature>
<feature type="compositionally biased region" description="Basic and acidic residues" evidence="1">
    <location>
        <begin position="515"/>
        <end position="529"/>
    </location>
</feature>
<protein>
    <recommendedName>
        <fullName evidence="2">RING zinc finger-like domain-containing protein</fullName>
    </recommendedName>
</protein>
<dbReference type="Pfam" id="PF25080">
    <property type="entry name" value="zf_RING-like"/>
    <property type="match status" value="1"/>
</dbReference>
<dbReference type="Proteomes" id="UP000327013">
    <property type="component" value="Unassembled WGS sequence"/>
</dbReference>
<feature type="domain" description="RING zinc finger-like" evidence="2">
    <location>
        <begin position="708"/>
        <end position="753"/>
    </location>
</feature>
<feature type="region of interest" description="Disordered" evidence="1">
    <location>
        <begin position="132"/>
        <end position="169"/>
    </location>
</feature>
<feature type="region of interest" description="Disordered" evidence="1">
    <location>
        <begin position="551"/>
        <end position="648"/>
    </location>
</feature>
<accession>A0A5N6L1L3</accession>
<gene>
    <name evidence="3" type="ORF">FH972_025494</name>
</gene>
<feature type="compositionally biased region" description="Polar residues" evidence="1">
    <location>
        <begin position="574"/>
        <end position="597"/>
    </location>
</feature>
<dbReference type="OrthoDB" id="5405791at2759"/>
<evidence type="ECO:0000313" key="3">
    <source>
        <dbReference type="EMBL" id="KAB8532549.1"/>
    </source>
</evidence>
<keyword evidence="4" id="KW-1185">Reference proteome</keyword>
<organism evidence="3 4">
    <name type="scientific">Carpinus fangiana</name>
    <dbReference type="NCBI Taxonomy" id="176857"/>
    <lineage>
        <taxon>Eukaryota</taxon>
        <taxon>Viridiplantae</taxon>
        <taxon>Streptophyta</taxon>
        <taxon>Embryophyta</taxon>
        <taxon>Tracheophyta</taxon>
        <taxon>Spermatophyta</taxon>
        <taxon>Magnoliopsida</taxon>
        <taxon>eudicotyledons</taxon>
        <taxon>Gunneridae</taxon>
        <taxon>Pentapetalae</taxon>
        <taxon>rosids</taxon>
        <taxon>fabids</taxon>
        <taxon>Fagales</taxon>
        <taxon>Betulaceae</taxon>
        <taxon>Carpinus</taxon>
    </lineage>
</organism>
<reference evidence="3 4" key="1">
    <citation type="submission" date="2019-06" db="EMBL/GenBank/DDBJ databases">
        <title>A chromosomal-level reference genome of Carpinus fangiana (Coryloideae, Betulaceae).</title>
        <authorList>
            <person name="Yang X."/>
            <person name="Wang Z."/>
            <person name="Zhang L."/>
            <person name="Hao G."/>
            <person name="Liu J."/>
            <person name="Yang Y."/>
        </authorList>
    </citation>
    <scope>NUCLEOTIDE SEQUENCE [LARGE SCALE GENOMIC DNA]</scope>
    <source>
        <strain evidence="3">Cfa_2016G</strain>
        <tissue evidence="3">Leaf</tissue>
    </source>
</reference>